<feature type="region of interest" description="Disordered" evidence="1">
    <location>
        <begin position="891"/>
        <end position="920"/>
    </location>
</feature>
<dbReference type="HOGENOM" id="CLU_005322_0_0_1"/>
<accession>A0A0D9XPF9</accession>
<protein>
    <recommendedName>
        <fullName evidence="2">HTH OST-type domain-containing protein</fullName>
    </recommendedName>
</protein>
<feature type="domain" description="HTH OST-type" evidence="2">
    <location>
        <begin position="293"/>
        <end position="369"/>
    </location>
</feature>
<dbReference type="PANTHER" id="PTHR14379:SF91">
    <property type="entry name" value="EXPRESSED PROTEIN"/>
    <property type="match status" value="1"/>
</dbReference>
<feature type="compositionally biased region" description="Low complexity" evidence="1">
    <location>
        <begin position="898"/>
        <end position="908"/>
    </location>
</feature>
<dbReference type="EnsemblPlants" id="LPERR11G03650.1">
    <property type="protein sequence ID" value="LPERR11G03650.1"/>
    <property type="gene ID" value="LPERR11G03650"/>
</dbReference>
<dbReference type="AlphaFoldDB" id="A0A0D9XPF9"/>
<dbReference type="InterPro" id="IPR021139">
    <property type="entry name" value="NYN"/>
</dbReference>
<dbReference type="PANTHER" id="PTHR14379">
    <property type="entry name" value="LIMKAIN B LKAP"/>
    <property type="match status" value="1"/>
</dbReference>
<dbReference type="Proteomes" id="UP000032180">
    <property type="component" value="Chromosome 11"/>
</dbReference>
<dbReference type="GO" id="GO:0010468">
    <property type="term" value="P:regulation of gene expression"/>
    <property type="evidence" value="ECO:0007669"/>
    <property type="project" value="InterPro"/>
</dbReference>
<feature type="region of interest" description="Disordered" evidence="1">
    <location>
        <begin position="234"/>
        <end position="269"/>
    </location>
</feature>
<feature type="compositionally biased region" description="Acidic residues" evidence="1">
    <location>
        <begin position="238"/>
        <end position="255"/>
    </location>
</feature>
<dbReference type="PROSITE" id="PS51644">
    <property type="entry name" value="HTH_OST"/>
    <property type="match status" value="1"/>
</dbReference>
<dbReference type="Pfam" id="PF01936">
    <property type="entry name" value="NYN"/>
    <property type="match status" value="1"/>
</dbReference>
<evidence type="ECO:0000313" key="3">
    <source>
        <dbReference type="EnsemblPlants" id="LPERR11G03650.1"/>
    </source>
</evidence>
<dbReference type="Gramene" id="LPERR11G03650.1">
    <property type="protein sequence ID" value="LPERR11G03650.1"/>
    <property type="gene ID" value="LPERR11G03650"/>
</dbReference>
<reference evidence="3 4" key="1">
    <citation type="submission" date="2012-08" db="EMBL/GenBank/DDBJ databases">
        <title>Oryza genome evolution.</title>
        <authorList>
            <person name="Wing R.A."/>
        </authorList>
    </citation>
    <scope>NUCLEOTIDE SEQUENCE</scope>
</reference>
<dbReference type="Pfam" id="PF12872">
    <property type="entry name" value="OST-HTH"/>
    <property type="match status" value="1"/>
</dbReference>
<feature type="region of interest" description="Disordered" evidence="1">
    <location>
        <begin position="428"/>
        <end position="455"/>
    </location>
</feature>
<feature type="compositionally biased region" description="Basic and acidic residues" evidence="1">
    <location>
        <begin position="814"/>
        <end position="848"/>
    </location>
</feature>
<name>A0A0D9XPF9_9ORYZ</name>
<evidence type="ECO:0000259" key="2">
    <source>
        <dbReference type="PROSITE" id="PS51644"/>
    </source>
</evidence>
<dbReference type="eggNOG" id="ENOG502QT74">
    <property type="taxonomic scope" value="Eukaryota"/>
</dbReference>
<dbReference type="InterPro" id="IPR025605">
    <property type="entry name" value="OST-HTH/LOTUS_dom"/>
</dbReference>
<evidence type="ECO:0000313" key="4">
    <source>
        <dbReference type="Proteomes" id="UP000032180"/>
    </source>
</evidence>
<dbReference type="InterPro" id="IPR041966">
    <property type="entry name" value="LOTUS-like"/>
</dbReference>
<dbReference type="GO" id="GO:0005777">
    <property type="term" value="C:peroxisome"/>
    <property type="evidence" value="ECO:0007669"/>
    <property type="project" value="InterPro"/>
</dbReference>
<dbReference type="STRING" id="77586.A0A0D9XPF9"/>
<dbReference type="GO" id="GO:0004540">
    <property type="term" value="F:RNA nuclease activity"/>
    <property type="evidence" value="ECO:0007669"/>
    <property type="project" value="InterPro"/>
</dbReference>
<dbReference type="CDD" id="cd08824">
    <property type="entry name" value="LOTUS"/>
    <property type="match status" value="1"/>
</dbReference>
<dbReference type="CDD" id="cd10910">
    <property type="entry name" value="PIN_limkain_b1_N_like"/>
    <property type="match status" value="1"/>
</dbReference>
<keyword evidence="4" id="KW-1185">Reference proteome</keyword>
<feature type="region of interest" description="Disordered" evidence="1">
    <location>
        <begin position="812"/>
        <end position="848"/>
    </location>
</feature>
<organism evidence="3 4">
    <name type="scientific">Leersia perrieri</name>
    <dbReference type="NCBI Taxonomy" id="77586"/>
    <lineage>
        <taxon>Eukaryota</taxon>
        <taxon>Viridiplantae</taxon>
        <taxon>Streptophyta</taxon>
        <taxon>Embryophyta</taxon>
        <taxon>Tracheophyta</taxon>
        <taxon>Spermatophyta</taxon>
        <taxon>Magnoliopsida</taxon>
        <taxon>Liliopsida</taxon>
        <taxon>Poales</taxon>
        <taxon>Poaceae</taxon>
        <taxon>BOP clade</taxon>
        <taxon>Oryzoideae</taxon>
        <taxon>Oryzeae</taxon>
        <taxon>Oryzinae</taxon>
        <taxon>Leersia</taxon>
    </lineage>
</organism>
<dbReference type="InterPro" id="IPR024768">
    <property type="entry name" value="Marf1"/>
</dbReference>
<reference evidence="3" key="3">
    <citation type="submission" date="2015-04" db="UniProtKB">
        <authorList>
            <consortium name="EnsemblPlants"/>
        </authorList>
    </citation>
    <scope>IDENTIFICATION</scope>
</reference>
<dbReference type="Gene3D" id="3.30.420.610">
    <property type="entry name" value="LOTUS domain-like"/>
    <property type="match status" value="1"/>
</dbReference>
<proteinExistence type="predicted"/>
<sequence>MTPRGNILLLLRLRVPYPHRRGISSQSAAAGVGAAGAYGGGGSGGGRWREDSRAVRVSVWWDFQSCQFPPGANPHRVTARVTAALRAAGIRGPVDITAFGDAYVLPHTFQEALAATGVAFSHVPSRGKGGIDRSFMADLTYWIAQNPPPVHFFLISGDKGLANILHRLRMSNYNVLLACPSADSSVLCSAATIMWPWDALVKGLDVSPKHFNQPPDGISFSWYGQYKGPLDDLFPNSEPEDSIAEPEDSIAEPEDSMASQPHNKPVKLPILPKSSKDSMVLQRHTKPVKAPIVPKSIANGVRQILCSFPDGISLPDLRAELKRNNVSMHQGLFGFKNFSSLLQAMPDVVKFIDPLPWDRKQPAVVGVFNRSMEPVEQSDKTINSAQSSGEVKRLIESLDENPPSSHVLSSPSDILSAGFKKNLTANAPFSQSDSLSKRHGKVPPVDPTTQSETPASCMEADVESAAGTPAFPGVQSTVDKKGLSERICMLWNDPEPVKPTLSLSKDAIHSKGSNDLPAQDANNNEHNSLLRRALKIFSRSDNSDGNNLDSMSSIGSSFSNVSTNDHSDKLTVQENVGNTIIHSNKSVDMRNAEHKVGFGEKRKGIFSWVTKLWASGKPDTDDSLNSIHINDGSSEESEKESAFVEIDATASGQVGIELFKKSYFWDALQQYLSTPHGSDLVSKAKTREELAHGLQKQGWPLKDLDGKYLHQLVDLLISEKEWIKESSSQMFPFLVTLPKRRACAPSPSSKSNGLSSIFANGRPLGQCKHVHERSKTLSRTPVHVLPAKKGKSQARCKGGEFFLEELGPVSDSGKPYRENDKAACYHPPSHSDDEFSGDENHEVVQEAGRDAAQSSLFKIIDSLNTSKNGYSSKKDHNIDGIVGCSRINNSITEDAQDSKSSPRCSSVSSDEDEEKDKLFTSSALGSLQKVKNSSLPG</sequence>
<reference evidence="4" key="2">
    <citation type="submission" date="2013-12" db="EMBL/GenBank/DDBJ databases">
        <authorList>
            <person name="Yu Y."/>
            <person name="Lee S."/>
            <person name="de Baynast K."/>
            <person name="Wissotski M."/>
            <person name="Liu L."/>
            <person name="Talag J."/>
            <person name="Goicoechea J."/>
            <person name="Angelova A."/>
            <person name="Jetty R."/>
            <person name="Kudrna D."/>
            <person name="Golser W."/>
            <person name="Rivera L."/>
            <person name="Zhang J."/>
            <person name="Wing R."/>
        </authorList>
    </citation>
    <scope>NUCLEOTIDE SEQUENCE</scope>
</reference>
<evidence type="ECO:0000256" key="1">
    <source>
        <dbReference type="SAM" id="MobiDB-lite"/>
    </source>
</evidence>